<comment type="caution">
    <text evidence="3">The sequence shown here is derived from an EMBL/GenBank/DDBJ whole genome shotgun (WGS) entry which is preliminary data.</text>
</comment>
<evidence type="ECO:0000313" key="3">
    <source>
        <dbReference type="EMBL" id="KII80442.1"/>
    </source>
</evidence>
<organism evidence="3 4">
    <name type="scientific">Vibrio renipiscarius</name>
    <dbReference type="NCBI Taxonomy" id="1461322"/>
    <lineage>
        <taxon>Bacteria</taxon>
        <taxon>Pseudomonadati</taxon>
        <taxon>Pseudomonadota</taxon>
        <taxon>Gammaproteobacteria</taxon>
        <taxon>Vibrionales</taxon>
        <taxon>Vibrionaceae</taxon>
        <taxon>Vibrio</taxon>
    </lineage>
</organism>
<dbReference type="Proteomes" id="UP000031672">
    <property type="component" value="Unassembled WGS sequence"/>
</dbReference>
<dbReference type="STRING" id="1461322.OJ16_03720"/>
<comment type="subunit">
    <text evidence="2">Interacts with ribosomal protein uL14 (rplN).</text>
</comment>
<dbReference type="PANTHER" id="PTHR21043">
    <property type="entry name" value="IOJAP SUPERFAMILY ORTHOLOG"/>
    <property type="match status" value="1"/>
</dbReference>
<dbReference type="Gene3D" id="3.30.460.10">
    <property type="entry name" value="Beta Polymerase, domain 2"/>
    <property type="match status" value="1"/>
</dbReference>
<dbReference type="InterPro" id="IPR004394">
    <property type="entry name" value="Iojap/RsfS/C7orf30"/>
</dbReference>
<dbReference type="SUPFAM" id="SSF81301">
    <property type="entry name" value="Nucleotidyltransferase"/>
    <property type="match status" value="1"/>
</dbReference>
<keyword evidence="2" id="KW-0963">Cytoplasm</keyword>
<dbReference type="GO" id="GO:0042256">
    <property type="term" value="P:cytosolic ribosome assembly"/>
    <property type="evidence" value="ECO:0007669"/>
    <property type="project" value="UniProtKB-UniRule"/>
</dbReference>
<accession>A0A0C2P759</accession>
<comment type="similarity">
    <text evidence="1 2">Belongs to the Iojap/RsfS family.</text>
</comment>
<dbReference type="PANTHER" id="PTHR21043:SF0">
    <property type="entry name" value="MITOCHONDRIAL ASSEMBLY OF RIBOSOMAL LARGE SUBUNIT PROTEIN 1"/>
    <property type="match status" value="1"/>
</dbReference>
<protein>
    <recommendedName>
        <fullName evidence="2">Ribosomal silencing factor RsfS</fullName>
    </recommendedName>
</protein>
<reference evidence="3 4" key="1">
    <citation type="submission" date="2014-11" db="EMBL/GenBank/DDBJ databases">
        <title>Draft Genome Sequence of Vibrio piscirenalis strains CECT 8603T and CECT 8604, two marine Gammaproteobacterium isolated from cultured gilthead sea bream (Sparus aurata).</title>
        <authorList>
            <person name="Arahal D.R."/>
            <person name="Rodrigo-Torres L."/>
            <person name="Lucena T."/>
            <person name="Pujalte M.J."/>
        </authorList>
    </citation>
    <scope>NUCLEOTIDE SEQUENCE [LARGE SCALE GENOMIC DNA]</scope>
    <source>
        <strain evidence="3 4">DCR 1-4-2</strain>
    </source>
</reference>
<evidence type="ECO:0000256" key="2">
    <source>
        <dbReference type="HAMAP-Rule" id="MF_01477"/>
    </source>
</evidence>
<dbReference type="NCBIfam" id="TIGR00090">
    <property type="entry name" value="rsfS_iojap_ybeB"/>
    <property type="match status" value="1"/>
</dbReference>
<comment type="subcellular location">
    <subcellularLocation>
        <location evidence="2">Cytoplasm</location>
    </subcellularLocation>
</comment>
<dbReference type="GO" id="GO:0043023">
    <property type="term" value="F:ribosomal large subunit binding"/>
    <property type="evidence" value="ECO:0007669"/>
    <property type="project" value="TreeGrafter"/>
</dbReference>
<sequence>MQNEQLNAFLVDKADDMKAEGILTIDVQGKSSITDFMIICTGTSKRHVTSIAEHVAREAKLVGKEPFAIDGTEEGEWVIVDMGDSILHVMQQEQRELYQLEKLWG</sequence>
<evidence type="ECO:0000256" key="1">
    <source>
        <dbReference type="ARBA" id="ARBA00010574"/>
    </source>
</evidence>
<dbReference type="AlphaFoldDB" id="A0A0C2P759"/>
<keyword evidence="2" id="KW-0678">Repressor</keyword>
<comment type="function">
    <text evidence="2">Functions as a ribosomal silencing factor. Interacts with ribosomal protein uL14 (rplN), blocking formation of intersubunit bridge B8. Prevents association of the 30S and 50S ribosomal subunits and the formation of functional ribosomes, thus repressing translation.</text>
</comment>
<keyword evidence="2" id="KW-0810">Translation regulation</keyword>
<dbReference type="RefSeq" id="WP_040987588.1">
    <property type="nucleotide sequence ID" value="NZ_JBFRUC010000023.1"/>
</dbReference>
<dbReference type="HAMAP" id="MF_01477">
    <property type="entry name" value="Iojap_RsfS"/>
    <property type="match status" value="1"/>
</dbReference>
<proteinExistence type="inferred from homology"/>
<evidence type="ECO:0000313" key="4">
    <source>
        <dbReference type="Proteomes" id="UP000031672"/>
    </source>
</evidence>
<dbReference type="GO" id="GO:0005737">
    <property type="term" value="C:cytoplasm"/>
    <property type="evidence" value="ECO:0007669"/>
    <property type="project" value="UniProtKB-SubCell"/>
</dbReference>
<keyword evidence="4" id="KW-1185">Reference proteome</keyword>
<gene>
    <name evidence="2" type="primary">rsfS</name>
    <name evidence="3" type="ORF">OJ16_03720</name>
</gene>
<dbReference type="InterPro" id="IPR043519">
    <property type="entry name" value="NT_sf"/>
</dbReference>
<name>A0A0C2P759_9VIBR</name>
<dbReference type="OrthoDB" id="9793681at2"/>
<accession>A0A0C2P1T4</accession>
<dbReference type="EMBL" id="JTKH01000006">
    <property type="protein sequence ID" value="KII80442.1"/>
    <property type="molecule type" value="Genomic_DNA"/>
</dbReference>
<dbReference type="GO" id="GO:0090071">
    <property type="term" value="P:negative regulation of ribosome biogenesis"/>
    <property type="evidence" value="ECO:0007669"/>
    <property type="project" value="UniProtKB-UniRule"/>
</dbReference>
<dbReference type="GO" id="GO:0017148">
    <property type="term" value="P:negative regulation of translation"/>
    <property type="evidence" value="ECO:0007669"/>
    <property type="project" value="UniProtKB-UniRule"/>
</dbReference>
<dbReference type="Pfam" id="PF02410">
    <property type="entry name" value="RsfS"/>
    <property type="match status" value="1"/>
</dbReference>